<dbReference type="GO" id="GO:0008270">
    <property type="term" value="F:zinc ion binding"/>
    <property type="evidence" value="ECO:0007669"/>
    <property type="project" value="UniProtKB-KW"/>
</dbReference>
<dbReference type="AlphaFoldDB" id="A0A7R9PZN7"/>
<feature type="region of interest" description="Disordered" evidence="10">
    <location>
        <begin position="128"/>
        <end position="154"/>
    </location>
</feature>
<dbReference type="InterPro" id="IPR040138">
    <property type="entry name" value="MIER/MTA"/>
</dbReference>
<organism evidence="13">
    <name type="scientific">Medioppia subpectinata</name>
    <dbReference type="NCBI Taxonomy" id="1979941"/>
    <lineage>
        <taxon>Eukaryota</taxon>
        <taxon>Metazoa</taxon>
        <taxon>Ecdysozoa</taxon>
        <taxon>Arthropoda</taxon>
        <taxon>Chelicerata</taxon>
        <taxon>Arachnida</taxon>
        <taxon>Acari</taxon>
        <taxon>Acariformes</taxon>
        <taxon>Sarcoptiformes</taxon>
        <taxon>Oribatida</taxon>
        <taxon>Brachypylina</taxon>
        <taxon>Oppioidea</taxon>
        <taxon>Oppiidae</taxon>
        <taxon>Medioppia</taxon>
    </lineage>
</organism>
<evidence type="ECO:0000259" key="12">
    <source>
        <dbReference type="PROSITE" id="PS51293"/>
    </source>
</evidence>
<evidence type="ECO:0000256" key="5">
    <source>
        <dbReference type="ARBA" id="ARBA00022833"/>
    </source>
</evidence>
<dbReference type="PANTHER" id="PTHR10865">
    <property type="entry name" value="METASTASIS-ASSOCIATED PROTEIN AND MESODERM INDUCTION EARLY RESPONSE PROTEIN"/>
    <property type="match status" value="1"/>
</dbReference>
<evidence type="ECO:0000256" key="8">
    <source>
        <dbReference type="ARBA" id="ARBA00023163"/>
    </source>
</evidence>
<feature type="compositionally biased region" description="Polar residues" evidence="10">
    <location>
        <begin position="91"/>
        <end position="113"/>
    </location>
</feature>
<evidence type="ECO:0000259" key="11">
    <source>
        <dbReference type="PROSITE" id="PS51156"/>
    </source>
</evidence>
<dbReference type="PROSITE" id="PS51156">
    <property type="entry name" value="ELM2"/>
    <property type="match status" value="1"/>
</dbReference>
<dbReference type="InterPro" id="IPR017884">
    <property type="entry name" value="SANT_dom"/>
</dbReference>
<dbReference type="InterPro" id="IPR000949">
    <property type="entry name" value="ELM2_dom"/>
</dbReference>
<evidence type="ECO:0000256" key="9">
    <source>
        <dbReference type="ARBA" id="ARBA00023242"/>
    </source>
</evidence>
<feature type="compositionally biased region" description="Acidic residues" evidence="10">
    <location>
        <begin position="142"/>
        <end position="154"/>
    </location>
</feature>
<keyword evidence="5" id="KW-0862">Zinc</keyword>
<feature type="domain" description="SANT" evidence="12">
    <location>
        <begin position="270"/>
        <end position="323"/>
    </location>
</feature>
<evidence type="ECO:0000256" key="3">
    <source>
        <dbReference type="ARBA" id="ARBA00022723"/>
    </source>
</evidence>
<feature type="region of interest" description="Disordered" evidence="10">
    <location>
        <begin position="1"/>
        <end position="113"/>
    </location>
</feature>
<name>A0A7R9PZN7_9ACAR</name>
<dbReference type="PROSITE" id="PS51293">
    <property type="entry name" value="SANT"/>
    <property type="match status" value="1"/>
</dbReference>
<dbReference type="EMBL" id="CAJPIZ010004094">
    <property type="protein sequence ID" value="CAG2107150.1"/>
    <property type="molecule type" value="Genomic_DNA"/>
</dbReference>
<dbReference type="GO" id="GO:0042826">
    <property type="term" value="F:histone deacetylase binding"/>
    <property type="evidence" value="ECO:0007669"/>
    <property type="project" value="TreeGrafter"/>
</dbReference>
<keyword evidence="14" id="KW-1185">Reference proteome</keyword>
<dbReference type="PANTHER" id="PTHR10865:SF28">
    <property type="entry name" value="ELM2 DOMAIN-CONTAINING PROTEIN"/>
    <property type="match status" value="1"/>
</dbReference>
<dbReference type="SMART" id="SM01189">
    <property type="entry name" value="ELM2"/>
    <property type="match status" value="1"/>
</dbReference>
<keyword evidence="6" id="KW-0805">Transcription regulation</keyword>
<dbReference type="OrthoDB" id="5916873at2759"/>
<keyword evidence="7" id="KW-0238">DNA-binding</keyword>
<gene>
    <name evidence="13" type="ORF">OSB1V03_LOCUS7152</name>
</gene>
<dbReference type="InterPro" id="IPR009057">
    <property type="entry name" value="Homeodomain-like_sf"/>
</dbReference>
<reference evidence="13" key="1">
    <citation type="submission" date="2020-11" db="EMBL/GenBank/DDBJ databases">
        <authorList>
            <person name="Tran Van P."/>
        </authorList>
    </citation>
    <scope>NUCLEOTIDE SEQUENCE</scope>
</reference>
<protein>
    <recommendedName>
        <fullName evidence="15">Mesoderm induction early response protein 1</fullName>
    </recommendedName>
</protein>
<dbReference type="FunFam" id="1.10.10.60:FF:000012">
    <property type="entry name" value="Metastasis-associated 1 family, member 3"/>
    <property type="match status" value="1"/>
</dbReference>
<accession>A0A7R9PZN7</accession>
<evidence type="ECO:0000256" key="7">
    <source>
        <dbReference type="ARBA" id="ARBA00023125"/>
    </source>
</evidence>
<keyword evidence="8" id="KW-0804">Transcription</keyword>
<dbReference type="SMART" id="SM00717">
    <property type="entry name" value="SANT"/>
    <property type="match status" value="1"/>
</dbReference>
<evidence type="ECO:0000256" key="4">
    <source>
        <dbReference type="ARBA" id="ARBA00022771"/>
    </source>
</evidence>
<dbReference type="Gene3D" id="1.10.10.60">
    <property type="entry name" value="Homeodomain-like"/>
    <property type="match status" value="1"/>
</dbReference>
<evidence type="ECO:0000313" key="13">
    <source>
        <dbReference type="EMBL" id="CAD7626720.1"/>
    </source>
</evidence>
<feature type="domain" description="ELM2" evidence="11">
    <location>
        <begin position="160"/>
        <end position="263"/>
    </location>
</feature>
<evidence type="ECO:0000256" key="2">
    <source>
        <dbReference type="ARBA" id="ARBA00022491"/>
    </source>
</evidence>
<evidence type="ECO:0000256" key="10">
    <source>
        <dbReference type="SAM" id="MobiDB-lite"/>
    </source>
</evidence>
<dbReference type="Pfam" id="PF19426">
    <property type="entry name" value="MIER1_3_C"/>
    <property type="match status" value="1"/>
</dbReference>
<keyword evidence="4" id="KW-0863">Zinc-finger</keyword>
<evidence type="ECO:0000256" key="1">
    <source>
        <dbReference type="ARBA" id="ARBA00004123"/>
    </source>
</evidence>
<dbReference type="Proteomes" id="UP000759131">
    <property type="component" value="Unassembled WGS sequence"/>
</dbReference>
<keyword evidence="9" id="KW-0539">Nucleus</keyword>
<dbReference type="InterPro" id="IPR001005">
    <property type="entry name" value="SANT/Myb"/>
</dbReference>
<feature type="compositionally biased region" description="Acidic residues" evidence="10">
    <location>
        <begin position="31"/>
        <end position="55"/>
    </location>
</feature>
<dbReference type="InterPro" id="IPR045787">
    <property type="entry name" value="MIER1/3_C"/>
</dbReference>
<dbReference type="GO" id="GO:0005654">
    <property type="term" value="C:nucleoplasm"/>
    <property type="evidence" value="ECO:0007669"/>
    <property type="project" value="TreeGrafter"/>
</dbReference>
<evidence type="ECO:0008006" key="15">
    <source>
        <dbReference type="Google" id="ProtNLM"/>
    </source>
</evidence>
<keyword evidence="3" id="KW-0479">Metal-binding</keyword>
<feature type="compositionally biased region" description="Polar residues" evidence="10">
    <location>
        <begin position="128"/>
        <end position="139"/>
    </location>
</feature>
<dbReference type="Pfam" id="PF01448">
    <property type="entry name" value="ELM2"/>
    <property type="match status" value="1"/>
</dbReference>
<evidence type="ECO:0000313" key="14">
    <source>
        <dbReference type="Proteomes" id="UP000759131"/>
    </source>
</evidence>
<proteinExistence type="predicted"/>
<evidence type="ECO:0000256" key="6">
    <source>
        <dbReference type="ARBA" id="ARBA00023015"/>
    </source>
</evidence>
<dbReference type="Gene3D" id="4.10.1240.50">
    <property type="match status" value="1"/>
</dbReference>
<feature type="compositionally biased region" description="Low complexity" evidence="10">
    <location>
        <begin position="7"/>
        <end position="16"/>
    </location>
</feature>
<keyword evidence="2" id="KW-0678">Repressor</keyword>
<dbReference type="EMBL" id="OC858669">
    <property type="protein sequence ID" value="CAD7626720.1"/>
    <property type="molecule type" value="Genomic_DNA"/>
</dbReference>
<comment type="subcellular location">
    <subcellularLocation>
        <location evidence="1">Nucleus</location>
    </subcellularLocation>
</comment>
<dbReference type="GO" id="GO:0000122">
    <property type="term" value="P:negative regulation of transcription by RNA polymerase II"/>
    <property type="evidence" value="ECO:0007669"/>
    <property type="project" value="TreeGrafter"/>
</dbReference>
<dbReference type="SUPFAM" id="SSF46689">
    <property type="entry name" value="Homeodomain-like"/>
    <property type="match status" value="1"/>
</dbReference>
<dbReference type="GO" id="GO:0003714">
    <property type="term" value="F:transcription corepressor activity"/>
    <property type="evidence" value="ECO:0007669"/>
    <property type="project" value="TreeGrafter"/>
</dbReference>
<dbReference type="GO" id="GO:0003677">
    <property type="term" value="F:DNA binding"/>
    <property type="evidence" value="ECO:0007669"/>
    <property type="project" value="UniProtKB-KW"/>
</dbReference>
<sequence>MSGPQPSASESSAGGDSDQDFDPSADMLVNDFDDEHTLDEEEAISDELNGEEEIDDLQKEGEMPLEELMALYGYTEKVGSSSDKSVERAEATSTTPTETNSLQASELHSNSNSNASQLIGVSHLRSSQPFTHMNNQNMVSDSSDDESDDDFSANEEDWRRTIQVGSDYQASIPEGLSRYDGAPAYENEDRLLWNPSFLTDKDIEEYLTKFSQSEEANADEVVVSSTLTLPTGSHIRDDEQALYLLHQCGHNVEEAIRRKRTTPNLPAVNESMSSWSEEECKAFEAGLRSYGKDFHLVQQNKVVRTRSVGELVQFYYLWKKTERHDVFATKFRVEKKKYSLHPGTTDYMDRFLDEQENMALTNMSSSSSSLNNMMSSNKQQLLHPSFRSSPSTQTLTLGPHKSDHILLDDLSTHYANINSLCDSGGGTNSSHISGATIGSYVNGYYKKSSDTSSDSVLCSVGGGGVVGAGKVCHSVNSHHNNNTPHLTSDWVAQQQQSVTTSSTTTATGPVIAVELAPEFIRRAPISSTTLINDNKINSNSNNTNTTNSG</sequence>